<feature type="transmembrane region" description="Helical" evidence="7">
    <location>
        <begin position="100"/>
        <end position="125"/>
    </location>
</feature>
<feature type="transmembrane region" description="Helical" evidence="7">
    <location>
        <begin position="145"/>
        <end position="169"/>
    </location>
</feature>
<keyword evidence="4 7" id="KW-0812">Transmembrane</keyword>
<evidence type="ECO:0000259" key="8">
    <source>
        <dbReference type="Pfam" id="PF06808"/>
    </source>
</evidence>
<evidence type="ECO:0000256" key="7">
    <source>
        <dbReference type="RuleBase" id="RU369079"/>
    </source>
</evidence>
<evidence type="ECO:0000256" key="4">
    <source>
        <dbReference type="ARBA" id="ARBA00022692"/>
    </source>
</evidence>
<dbReference type="PIRSF" id="PIRSF006066">
    <property type="entry name" value="HI0050"/>
    <property type="match status" value="1"/>
</dbReference>
<keyword evidence="3 7" id="KW-0997">Cell inner membrane</keyword>
<comment type="similarity">
    <text evidence="7">Belongs to the TRAP transporter large permease family.</text>
</comment>
<feature type="transmembrane region" description="Helical" evidence="7">
    <location>
        <begin position="411"/>
        <end position="433"/>
    </location>
</feature>
<proteinExistence type="inferred from homology"/>
<feature type="transmembrane region" description="Helical" evidence="7">
    <location>
        <begin position="176"/>
        <end position="203"/>
    </location>
</feature>
<dbReference type="PANTHER" id="PTHR33362:SF5">
    <property type="entry name" value="C4-DICARBOXYLATE TRAP TRANSPORTER LARGE PERMEASE PROTEIN DCTM"/>
    <property type="match status" value="1"/>
</dbReference>
<comment type="subcellular location">
    <subcellularLocation>
        <location evidence="1 7">Cell inner membrane</location>
        <topology evidence="1 7">Multi-pass membrane protein</topology>
    </subcellularLocation>
</comment>
<evidence type="ECO:0000313" key="10">
    <source>
        <dbReference type="Proteomes" id="UP000727907"/>
    </source>
</evidence>
<dbReference type="PANTHER" id="PTHR33362">
    <property type="entry name" value="SIALIC ACID TRAP TRANSPORTER PERMEASE PROTEIN SIAT-RELATED"/>
    <property type="match status" value="1"/>
</dbReference>
<name>A0ABS6ICL8_9HYPH</name>
<keyword evidence="7" id="KW-0813">Transport</keyword>
<dbReference type="RefSeq" id="WP_216956255.1">
    <property type="nucleotide sequence ID" value="NZ_JAHOPB010000001.1"/>
</dbReference>
<comment type="subunit">
    <text evidence="7">The complex comprises the extracytoplasmic solute receptor protein and the two transmembrane proteins.</text>
</comment>
<organism evidence="9 10">
    <name type="scientific">Reyranella humidisoli</name>
    <dbReference type="NCBI Taxonomy" id="2849149"/>
    <lineage>
        <taxon>Bacteria</taxon>
        <taxon>Pseudomonadati</taxon>
        <taxon>Pseudomonadota</taxon>
        <taxon>Alphaproteobacteria</taxon>
        <taxon>Hyphomicrobiales</taxon>
        <taxon>Reyranellaceae</taxon>
        <taxon>Reyranella</taxon>
    </lineage>
</organism>
<feature type="transmembrane region" description="Helical" evidence="7">
    <location>
        <begin position="12"/>
        <end position="38"/>
    </location>
</feature>
<feature type="domain" description="TRAP C4-dicarboxylate transport system permease DctM subunit" evidence="8">
    <location>
        <begin position="11"/>
        <end position="429"/>
    </location>
</feature>
<feature type="transmembrane region" description="Helical" evidence="7">
    <location>
        <begin position="232"/>
        <end position="265"/>
    </location>
</feature>
<feature type="transmembrane region" description="Helical" evidence="7">
    <location>
        <begin position="277"/>
        <end position="299"/>
    </location>
</feature>
<comment type="caution">
    <text evidence="7">Lacks conserved residue(s) required for the propagation of feature annotation.</text>
</comment>
<keyword evidence="6 7" id="KW-0472">Membrane</keyword>
<sequence>MTALGIGIVSLAMMVVLIIAGLHVAISLLLLSFVGVWLMRDSIDVALALMAQATNDSIASHEFGVVPLFVLMGLLVATADLGKDIFEVANSMLRRIRGGLGVATVMANAVFAAITGISIASAAVFTKVAVPEMLRFGFTPRFATGVVAGSSVLGMLIPPSLLMILYAFLSEQSVGAMFLAGVMPGLVLAIAFSVAIIAMAWLFPGYVGGTAAVNVPGMALREAAVKVAPVVLLIFVVLGGIYGGIFTATDAGAVGALGALALALAKRRLTPAIFWKVLVETGRITVSVLFLIIAANLYSRMLTLSGLPQFIVEWMAGLGFGVAGFLTVFIAIVLFLGCIIDSASIMLIVLPLMLPVAKTLGIDLVWFGVITVVAVEIGLLTPPFGISVYVVKSTLNDARITLWDIFAGTQPFTLIMFAVLLLIIAFPGIALFFN</sequence>
<evidence type="ECO:0000256" key="2">
    <source>
        <dbReference type="ARBA" id="ARBA00022475"/>
    </source>
</evidence>
<feature type="transmembrane region" description="Helical" evidence="7">
    <location>
        <begin position="58"/>
        <end position="79"/>
    </location>
</feature>
<evidence type="ECO:0000256" key="6">
    <source>
        <dbReference type="ARBA" id="ARBA00023136"/>
    </source>
</evidence>
<dbReference type="InterPro" id="IPR010656">
    <property type="entry name" value="DctM"/>
</dbReference>
<gene>
    <name evidence="9" type="ORF">KQ910_01180</name>
</gene>
<comment type="caution">
    <text evidence="9">The sequence shown here is derived from an EMBL/GenBank/DDBJ whole genome shotgun (WGS) entry which is preliminary data.</text>
</comment>
<feature type="transmembrane region" description="Helical" evidence="7">
    <location>
        <begin position="319"/>
        <end position="352"/>
    </location>
</feature>
<dbReference type="Proteomes" id="UP000727907">
    <property type="component" value="Unassembled WGS sequence"/>
</dbReference>
<dbReference type="NCBIfam" id="TIGR00786">
    <property type="entry name" value="dctM"/>
    <property type="match status" value="1"/>
</dbReference>
<evidence type="ECO:0000256" key="1">
    <source>
        <dbReference type="ARBA" id="ARBA00004429"/>
    </source>
</evidence>
<dbReference type="Pfam" id="PF06808">
    <property type="entry name" value="DctM"/>
    <property type="match status" value="1"/>
</dbReference>
<keyword evidence="2" id="KW-1003">Cell membrane</keyword>
<accession>A0ABS6ICL8</accession>
<keyword evidence="5 7" id="KW-1133">Transmembrane helix</keyword>
<evidence type="ECO:0000313" key="9">
    <source>
        <dbReference type="EMBL" id="MBU8872351.1"/>
    </source>
</evidence>
<protein>
    <recommendedName>
        <fullName evidence="7">TRAP transporter large permease protein</fullName>
    </recommendedName>
</protein>
<dbReference type="InterPro" id="IPR004681">
    <property type="entry name" value="TRAP_DctM"/>
</dbReference>
<feature type="transmembrane region" description="Helical" evidence="7">
    <location>
        <begin position="364"/>
        <end position="391"/>
    </location>
</feature>
<reference evidence="9 10" key="1">
    <citation type="submission" date="2021-06" db="EMBL/GenBank/DDBJ databases">
        <authorList>
            <person name="Lee D.H."/>
        </authorList>
    </citation>
    <scope>NUCLEOTIDE SEQUENCE [LARGE SCALE GENOMIC DNA]</scope>
    <source>
        <strain evidence="9 10">MMS21-HV4-11</strain>
    </source>
</reference>
<evidence type="ECO:0000256" key="3">
    <source>
        <dbReference type="ARBA" id="ARBA00022519"/>
    </source>
</evidence>
<evidence type="ECO:0000256" key="5">
    <source>
        <dbReference type="ARBA" id="ARBA00022989"/>
    </source>
</evidence>
<dbReference type="EMBL" id="JAHOPB010000001">
    <property type="protein sequence ID" value="MBU8872351.1"/>
    <property type="molecule type" value="Genomic_DNA"/>
</dbReference>
<keyword evidence="10" id="KW-1185">Reference proteome</keyword>
<comment type="function">
    <text evidence="7">Part of the tripartite ATP-independent periplasmic (TRAP) transport system.</text>
</comment>